<comment type="similarity">
    <text evidence="6">Belongs to the fabD family.</text>
</comment>
<keyword evidence="4 6" id="KW-0012">Acyltransferase</keyword>
<organism evidence="9 10">
    <name type="scientific">endosymbiont of Lamellibrachia luymesi</name>
    <dbReference type="NCBI Taxonomy" id="2200907"/>
    <lineage>
        <taxon>Bacteria</taxon>
        <taxon>Pseudomonadati</taxon>
        <taxon>Pseudomonadota</taxon>
        <taxon>Gammaproteobacteria</taxon>
        <taxon>sulfur-oxidizing symbionts</taxon>
    </lineage>
</organism>
<dbReference type="EC" id="2.3.1.39" evidence="1 6"/>
<evidence type="ECO:0000313" key="10">
    <source>
        <dbReference type="Proteomes" id="UP000255508"/>
    </source>
</evidence>
<evidence type="ECO:0000256" key="3">
    <source>
        <dbReference type="ARBA" id="ARBA00022679"/>
    </source>
</evidence>
<reference evidence="9 10" key="1">
    <citation type="journal article" date="2018" name="ISME J.">
        <title>Endosymbiont genomes yield clues of tubeworm success.</title>
        <authorList>
            <person name="Li Y."/>
            <person name="Liles M.R."/>
            <person name="Halanych K.M."/>
        </authorList>
    </citation>
    <scope>NUCLEOTIDE SEQUENCE [LARGE SCALE GENOMIC DNA]</scope>
    <source>
        <strain evidence="9">A1422</strain>
    </source>
</reference>
<comment type="caution">
    <text evidence="9">The sequence shown here is derived from an EMBL/GenBank/DDBJ whole genome shotgun (WGS) entry which is preliminary data.</text>
</comment>
<dbReference type="GO" id="GO:0004314">
    <property type="term" value="F:[acyl-carrier-protein] S-malonyltransferase activity"/>
    <property type="evidence" value="ECO:0007669"/>
    <property type="project" value="UniProtKB-EC"/>
</dbReference>
<evidence type="ECO:0000256" key="4">
    <source>
        <dbReference type="ARBA" id="ARBA00023315"/>
    </source>
</evidence>
<evidence type="ECO:0000256" key="1">
    <source>
        <dbReference type="ARBA" id="ARBA00013258"/>
    </source>
</evidence>
<evidence type="ECO:0000256" key="7">
    <source>
        <dbReference type="PIRSR" id="PIRSR000446-1"/>
    </source>
</evidence>
<dbReference type="InterPro" id="IPR016035">
    <property type="entry name" value="Acyl_Trfase/lysoPLipase"/>
</dbReference>
<evidence type="ECO:0000313" key="9">
    <source>
        <dbReference type="EMBL" id="RDH89554.1"/>
    </source>
</evidence>
<dbReference type="InterPro" id="IPR024925">
    <property type="entry name" value="Malonyl_CoA-ACP_transAc"/>
</dbReference>
<dbReference type="InterPro" id="IPR001227">
    <property type="entry name" value="Ac_transferase_dom_sf"/>
</dbReference>
<dbReference type="SUPFAM" id="SSF55048">
    <property type="entry name" value="Probable ACP-binding domain of malonyl-CoA ACP transacylase"/>
    <property type="match status" value="1"/>
</dbReference>
<dbReference type="Gene3D" id="3.30.70.250">
    <property type="entry name" value="Malonyl-CoA ACP transacylase, ACP-binding"/>
    <property type="match status" value="1"/>
</dbReference>
<dbReference type="PANTHER" id="PTHR42681">
    <property type="entry name" value="MALONYL-COA-ACYL CARRIER PROTEIN TRANSACYLASE, MITOCHONDRIAL"/>
    <property type="match status" value="1"/>
</dbReference>
<dbReference type="InterPro" id="IPR050858">
    <property type="entry name" value="Mal-CoA-ACP_Trans/PKS_FabD"/>
</dbReference>
<name>A0A370DVJ4_9GAMM</name>
<dbReference type="FunFam" id="3.30.70.250:FF:000001">
    <property type="entry name" value="Malonyl CoA-acyl carrier protein transacylase"/>
    <property type="match status" value="1"/>
</dbReference>
<dbReference type="PIRSF" id="PIRSF000446">
    <property type="entry name" value="Mct"/>
    <property type="match status" value="1"/>
</dbReference>
<sequence>MSDTAFSIVFPGQGSQSVGMLKALADDFSLVGDTFTEASDALGFDLWKLVLEGPKETLNQTQNTQPAMLAAGVAVWRVWQAQGGAAPSIMAGHSLGEYSALVCAGAMGFSDAVSLVAKRGMFMQEAVPEGTGAMAAILGLDDDKVRDVCVAAAESQVVEAVNFNSPGQVVIAGSKAAVDRACGLAKEAGAKRALPLPVSVPSHCALMKPAAERLAEQLQDIAIEMPSIPVLHNVDVAVATDTGAIRARLAEQLHNPVRWVATIQSISERGIDKIVEAGPGKVLTGLNKRIDRKLTGFAVLDSDTMNAALEALK</sequence>
<dbReference type="InterPro" id="IPR004410">
    <property type="entry name" value="Malonyl_CoA-ACP_transAc_FabD"/>
</dbReference>
<keyword evidence="3 6" id="KW-0808">Transferase</keyword>
<dbReference type="NCBIfam" id="TIGR00128">
    <property type="entry name" value="fabD"/>
    <property type="match status" value="1"/>
</dbReference>
<evidence type="ECO:0000256" key="2">
    <source>
        <dbReference type="ARBA" id="ARBA00018953"/>
    </source>
</evidence>
<evidence type="ECO:0000256" key="6">
    <source>
        <dbReference type="PIRNR" id="PIRNR000446"/>
    </source>
</evidence>
<feature type="domain" description="Malonyl-CoA:ACP transacylase (MAT)" evidence="8">
    <location>
        <begin position="9"/>
        <end position="304"/>
    </location>
</feature>
<dbReference type="InterPro" id="IPR016036">
    <property type="entry name" value="Malonyl_transacylase_ACP-bd"/>
</dbReference>
<dbReference type="SMART" id="SM00827">
    <property type="entry name" value="PKS_AT"/>
    <property type="match status" value="1"/>
</dbReference>
<dbReference type="GO" id="GO:0006633">
    <property type="term" value="P:fatty acid biosynthetic process"/>
    <property type="evidence" value="ECO:0007669"/>
    <property type="project" value="TreeGrafter"/>
</dbReference>
<evidence type="ECO:0000256" key="5">
    <source>
        <dbReference type="ARBA" id="ARBA00048462"/>
    </source>
</evidence>
<dbReference type="InterPro" id="IPR014043">
    <property type="entry name" value="Acyl_transferase_dom"/>
</dbReference>
<gene>
    <name evidence="9" type="primary">fabD</name>
    <name evidence="9" type="ORF">DIZ79_11710</name>
</gene>
<dbReference type="Proteomes" id="UP000255508">
    <property type="component" value="Unassembled WGS sequence"/>
</dbReference>
<protein>
    <recommendedName>
        <fullName evidence="2 6">Malonyl CoA-acyl carrier protein transacylase</fullName>
        <ecNumber evidence="1 6">2.3.1.39</ecNumber>
    </recommendedName>
</protein>
<dbReference type="SUPFAM" id="SSF52151">
    <property type="entry name" value="FabD/lysophospholipase-like"/>
    <property type="match status" value="1"/>
</dbReference>
<comment type="catalytic activity">
    <reaction evidence="5 6">
        <text>holo-[ACP] + malonyl-CoA = malonyl-[ACP] + CoA</text>
        <dbReference type="Rhea" id="RHEA:41792"/>
        <dbReference type="Rhea" id="RHEA-COMP:9623"/>
        <dbReference type="Rhea" id="RHEA-COMP:9685"/>
        <dbReference type="ChEBI" id="CHEBI:57287"/>
        <dbReference type="ChEBI" id="CHEBI:57384"/>
        <dbReference type="ChEBI" id="CHEBI:64479"/>
        <dbReference type="ChEBI" id="CHEBI:78449"/>
        <dbReference type="EC" id="2.3.1.39"/>
    </reaction>
</comment>
<proteinExistence type="inferred from homology"/>
<evidence type="ECO:0000259" key="8">
    <source>
        <dbReference type="SMART" id="SM00827"/>
    </source>
</evidence>
<dbReference type="EMBL" id="QFXD01000213">
    <property type="protein sequence ID" value="RDH89554.1"/>
    <property type="molecule type" value="Genomic_DNA"/>
</dbReference>
<feature type="active site" evidence="7">
    <location>
        <position position="94"/>
    </location>
</feature>
<feature type="active site" evidence="7">
    <location>
        <position position="203"/>
    </location>
</feature>
<dbReference type="AlphaFoldDB" id="A0A370DVJ4"/>
<dbReference type="Gene3D" id="3.40.366.10">
    <property type="entry name" value="Malonyl-Coenzyme A Acyl Carrier Protein, domain 2"/>
    <property type="match status" value="1"/>
</dbReference>
<dbReference type="Pfam" id="PF00698">
    <property type="entry name" value="Acyl_transf_1"/>
    <property type="match status" value="1"/>
</dbReference>
<dbReference type="PANTHER" id="PTHR42681:SF1">
    <property type="entry name" value="MALONYL-COA-ACYL CARRIER PROTEIN TRANSACYLASE, MITOCHONDRIAL"/>
    <property type="match status" value="1"/>
</dbReference>
<accession>A0A370DVJ4</accession>
<dbReference type="GO" id="GO:0005829">
    <property type="term" value="C:cytosol"/>
    <property type="evidence" value="ECO:0007669"/>
    <property type="project" value="TreeGrafter"/>
</dbReference>